<feature type="domain" description="Peptidase C39" evidence="3">
    <location>
        <begin position="53"/>
        <end position="183"/>
    </location>
</feature>
<dbReference type="Pfam" id="PF03412">
    <property type="entry name" value="Peptidase_C39"/>
    <property type="match status" value="1"/>
</dbReference>
<dbReference type="CDD" id="cd02423">
    <property type="entry name" value="Peptidase_C39G"/>
    <property type="match status" value="1"/>
</dbReference>
<gene>
    <name evidence="4" type="ORF">CKO13_03950</name>
</gene>
<keyword evidence="5" id="KW-1185">Reference proteome</keyword>
<evidence type="ECO:0000313" key="5">
    <source>
        <dbReference type="Proteomes" id="UP000738126"/>
    </source>
</evidence>
<name>A0ABS1E610_9GAMM</name>
<organism evidence="4 5">
    <name type="scientific">Halorhodospira neutriphila</name>
    <dbReference type="NCBI Taxonomy" id="168379"/>
    <lineage>
        <taxon>Bacteria</taxon>
        <taxon>Pseudomonadati</taxon>
        <taxon>Pseudomonadota</taxon>
        <taxon>Gammaproteobacteria</taxon>
        <taxon>Chromatiales</taxon>
        <taxon>Ectothiorhodospiraceae</taxon>
        <taxon>Halorhodospira</taxon>
    </lineage>
</organism>
<comment type="caution">
    <text evidence="4">The sequence shown here is derived from an EMBL/GenBank/DDBJ whole genome shotgun (WGS) entry which is preliminary data.</text>
</comment>
<sequence length="230" mass="25617">MSARLHCAALAVLGLGAAAPAGAGEVQLAPLGGHYTVPVESMQALRFRGVERQMVDYSCGSAAVATLLSHHYGRSLSEAEVFRKMYELSDKEQVHAQGFSMLDMKQFLERTGYSADGFRMGIERLAELELPAIILLNTDGYLHFVVVKGVREDEVLLGDPAIGIRVMPLSAVKRMRQGPVFLIRDQQQQARRSFNQRREWALRTKPPYEHALDHQDTPPFASGWQPLGDW</sequence>
<evidence type="ECO:0000256" key="1">
    <source>
        <dbReference type="SAM" id="MobiDB-lite"/>
    </source>
</evidence>
<dbReference type="EMBL" id="NRSH01000028">
    <property type="protein sequence ID" value="MBK1726190.1"/>
    <property type="molecule type" value="Genomic_DNA"/>
</dbReference>
<dbReference type="RefSeq" id="WP_200257036.1">
    <property type="nucleotide sequence ID" value="NZ_NRSH01000028.1"/>
</dbReference>
<keyword evidence="2" id="KW-0732">Signal</keyword>
<dbReference type="Gene3D" id="3.90.70.10">
    <property type="entry name" value="Cysteine proteinases"/>
    <property type="match status" value="1"/>
</dbReference>
<evidence type="ECO:0000313" key="4">
    <source>
        <dbReference type="EMBL" id="MBK1726190.1"/>
    </source>
</evidence>
<evidence type="ECO:0000256" key="2">
    <source>
        <dbReference type="SAM" id="SignalP"/>
    </source>
</evidence>
<dbReference type="Proteomes" id="UP000738126">
    <property type="component" value="Unassembled WGS sequence"/>
</dbReference>
<evidence type="ECO:0000259" key="3">
    <source>
        <dbReference type="PROSITE" id="PS50990"/>
    </source>
</evidence>
<accession>A0ABS1E610</accession>
<protein>
    <recommendedName>
        <fullName evidence="3">Peptidase C39 domain-containing protein</fullName>
    </recommendedName>
</protein>
<dbReference type="PROSITE" id="PS50990">
    <property type="entry name" value="PEPTIDASE_C39"/>
    <property type="match status" value="1"/>
</dbReference>
<feature type="chain" id="PRO_5047486070" description="Peptidase C39 domain-containing protein" evidence="2">
    <location>
        <begin position="24"/>
        <end position="230"/>
    </location>
</feature>
<proteinExistence type="predicted"/>
<dbReference type="InterPro" id="IPR005074">
    <property type="entry name" value="Peptidase_C39"/>
</dbReference>
<feature type="region of interest" description="Disordered" evidence="1">
    <location>
        <begin position="211"/>
        <end position="230"/>
    </location>
</feature>
<feature type="signal peptide" evidence="2">
    <location>
        <begin position="1"/>
        <end position="23"/>
    </location>
</feature>
<reference evidence="4 5" key="1">
    <citation type="journal article" date="2020" name="Microorganisms">
        <title>Osmotic Adaptation and Compatible Solute Biosynthesis of Phototrophic Bacteria as Revealed from Genome Analyses.</title>
        <authorList>
            <person name="Imhoff J.F."/>
            <person name="Rahn T."/>
            <person name="Kunzel S."/>
            <person name="Keller A."/>
            <person name="Neulinger S.C."/>
        </authorList>
    </citation>
    <scope>NUCLEOTIDE SEQUENCE [LARGE SCALE GENOMIC DNA]</scope>
    <source>
        <strain evidence="4 5">DSM 15116</strain>
    </source>
</reference>